<name>A0AAN7LKM7_TRANT</name>
<proteinExistence type="predicted"/>
<evidence type="ECO:0000313" key="1">
    <source>
        <dbReference type="EMBL" id="KAK4790183.1"/>
    </source>
</evidence>
<evidence type="ECO:0000313" key="2">
    <source>
        <dbReference type="Proteomes" id="UP001346149"/>
    </source>
</evidence>
<dbReference type="AlphaFoldDB" id="A0AAN7LKM7"/>
<dbReference type="PANTHER" id="PTHR34206:SF1">
    <property type="entry name" value="OS10G0390701 PROTEIN"/>
    <property type="match status" value="1"/>
</dbReference>
<dbReference type="PANTHER" id="PTHR34206">
    <property type="entry name" value="OS06G0193300 PROTEIN"/>
    <property type="match status" value="1"/>
</dbReference>
<keyword evidence="2" id="KW-1185">Reference proteome</keyword>
<organism evidence="1 2">
    <name type="scientific">Trapa natans</name>
    <name type="common">Water chestnut</name>
    <dbReference type="NCBI Taxonomy" id="22666"/>
    <lineage>
        <taxon>Eukaryota</taxon>
        <taxon>Viridiplantae</taxon>
        <taxon>Streptophyta</taxon>
        <taxon>Embryophyta</taxon>
        <taxon>Tracheophyta</taxon>
        <taxon>Spermatophyta</taxon>
        <taxon>Magnoliopsida</taxon>
        <taxon>eudicotyledons</taxon>
        <taxon>Gunneridae</taxon>
        <taxon>Pentapetalae</taxon>
        <taxon>rosids</taxon>
        <taxon>malvids</taxon>
        <taxon>Myrtales</taxon>
        <taxon>Lythraceae</taxon>
        <taxon>Trapa</taxon>
    </lineage>
</organism>
<reference evidence="1 2" key="1">
    <citation type="journal article" date="2023" name="Hortic Res">
        <title>Pangenome of water caltrop reveals structural variations and asymmetric subgenome divergence after allopolyploidization.</title>
        <authorList>
            <person name="Zhang X."/>
            <person name="Chen Y."/>
            <person name="Wang L."/>
            <person name="Yuan Y."/>
            <person name="Fang M."/>
            <person name="Shi L."/>
            <person name="Lu R."/>
            <person name="Comes H.P."/>
            <person name="Ma Y."/>
            <person name="Chen Y."/>
            <person name="Huang G."/>
            <person name="Zhou Y."/>
            <person name="Zheng Z."/>
            <person name="Qiu Y."/>
        </authorList>
    </citation>
    <scope>NUCLEOTIDE SEQUENCE [LARGE SCALE GENOMIC DNA]</scope>
    <source>
        <strain evidence="1">F231</strain>
    </source>
</reference>
<gene>
    <name evidence="1" type="ORF">SAY86_017487</name>
</gene>
<dbReference type="EMBL" id="JAXQNO010000010">
    <property type="protein sequence ID" value="KAK4790183.1"/>
    <property type="molecule type" value="Genomic_DNA"/>
</dbReference>
<accession>A0AAN7LKM7</accession>
<dbReference type="Proteomes" id="UP001346149">
    <property type="component" value="Unassembled WGS sequence"/>
</dbReference>
<sequence>MALTRLKPPLGALFHIPNPTTTPIRSAVLLRQGQRLPLLRGSRGRTPLPQIRSSYNNQMFDEGPEGIICYRDETGEIICEGYDEGPRFRPKISLTPPSPRLVGTSWDAEIIDRLQQNWIQIVKGSEVYRGLVPQEEGFNCNGFNNLPFC</sequence>
<protein>
    <submittedName>
        <fullName evidence="1">Uncharacterized protein</fullName>
    </submittedName>
</protein>
<comment type="caution">
    <text evidence="1">The sequence shown here is derived from an EMBL/GenBank/DDBJ whole genome shotgun (WGS) entry which is preliminary data.</text>
</comment>